<dbReference type="Gene3D" id="1.20.1510.10">
    <property type="entry name" value="Cation efflux protein transmembrane domain"/>
    <property type="match status" value="1"/>
</dbReference>
<dbReference type="SUPFAM" id="SSF160240">
    <property type="entry name" value="Cation efflux protein cytoplasmic domain-like"/>
    <property type="match status" value="1"/>
</dbReference>
<reference evidence="13 14" key="1">
    <citation type="submission" date="2017-10" db="EMBL/GenBank/DDBJ databases">
        <title>Draft genome of Longimonas halophila.</title>
        <authorList>
            <person name="Goh K.M."/>
            <person name="Shamsir M.S."/>
            <person name="Lim S.W."/>
        </authorList>
    </citation>
    <scope>NUCLEOTIDE SEQUENCE [LARGE SCALE GENOMIC DNA]</scope>
    <source>
        <strain evidence="13 14">KCTC 42399</strain>
    </source>
</reference>
<feature type="domain" description="Cation efflux protein transmembrane" evidence="11">
    <location>
        <begin position="46"/>
        <end position="237"/>
    </location>
</feature>
<accession>A0A2H3NP11</accession>
<evidence type="ECO:0000256" key="6">
    <source>
        <dbReference type="ARBA" id="ARBA00022989"/>
    </source>
</evidence>
<evidence type="ECO:0000256" key="3">
    <source>
        <dbReference type="ARBA" id="ARBA00022448"/>
    </source>
</evidence>
<evidence type="ECO:0000256" key="1">
    <source>
        <dbReference type="ARBA" id="ARBA00004141"/>
    </source>
</evidence>
<feature type="transmembrane region" description="Helical" evidence="10">
    <location>
        <begin position="180"/>
        <end position="200"/>
    </location>
</feature>
<evidence type="ECO:0000256" key="8">
    <source>
        <dbReference type="ARBA" id="ARBA00023136"/>
    </source>
</evidence>
<evidence type="ECO:0000256" key="5">
    <source>
        <dbReference type="ARBA" id="ARBA00022906"/>
    </source>
</evidence>
<name>A0A2H3NP11_9BACT</name>
<feature type="transmembrane region" description="Helical" evidence="10">
    <location>
        <begin position="212"/>
        <end position="229"/>
    </location>
</feature>
<dbReference type="InterPro" id="IPR027469">
    <property type="entry name" value="Cation_efflux_TMD_sf"/>
</dbReference>
<comment type="similarity">
    <text evidence="2">Belongs to the cation diffusion facilitator (CDF) transporter (TC 2.A.4) family. SLC30A subfamily.</text>
</comment>
<evidence type="ECO:0000256" key="9">
    <source>
        <dbReference type="SAM" id="MobiDB-lite"/>
    </source>
</evidence>
<feature type="compositionally biased region" description="Polar residues" evidence="9">
    <location>
        <begin position="335"/>
        <end position="344"/>
    </location>
</feature>
<evidence type="ECO:0000256" key="4">
    <source>
        <dbReference type="ARBA" id="ARBA00022692"/>
    </source>
</evidence>
<dbReference type="InterPro" id="IPR050681">
    <property type="entry name" value="CDF/SLC30A"/>
</dbReference>
<dbReference type="AlphaFoldDB" id="A0A2H3NP11"/>
<proteinExistence type="inferred from homology"/>
<keyword evidence="6 10" id="KW-1133">Transmembrane helix</keyword>
<dbReference type="Pfam" id="PF16916">
    <property type="entry name" value="ZT_dimer"/>
    <property type="match status" value="1"/>
</dbReference>
<dbReference type="InterPro" id="IPR058533">
    <property type="entry name" value="Cation_efflux_TM"/>
</dbReference>
<keyword evidence="7" id="KW-0406">Ion transport</keyword>
<evidence type="ECO:0000313" key="14">
    <source>
        <dbReference type="Proteomes" id="UP000221024"/>
    </source>
</evidence>
<dbReference type="Pfam" id="PF01545">
    <property type="entry name" value="Cation_efflux"/>
    <property type="match status" value="1"/>
</dbReference>
<dbReference type="EMBL" id="PDEP01000002">
    <property type="protein sequence ID" value="PEN08774.1"/>
    <property type="molecule type" value="Genomic_DNA"/>
</dbReference>
<evidence type="ECO:0000259" key="12">
    <source>
        <dbReference type="Pfam" id="PF16916"/>
    </source>
</evidence>
<evidence type="ECO:0000313" key="13">
    <source>
        <dbReference type="EMBL" id="PEN08774.1"/>
    </source>
</evidence>
<dbReference type="InterPro" id="IPR036837">
    <property type="entry name" value="Cation_efflux_CTD_sf"/>
</dbReference>
<keyword evidence="8 10" id="KW-0472">Membrane</keyword>
<keyword evidence="5" id="KW-0864">Zinc transport</keyword>
<gene>
    <name evidence="13" type="ORF">CRI93_03180</name>
</gene>
<evidence type="ECO:0000256" key="2">
    <source>
        <dbReference type="ARBA" id="ARBA00008873"/>
    </source>
</evidence>
<feature type="compositionally biased region" description="Basic and acidic residues" evidence="9">
    <location>
        <begin position="23"/>
        <end position="38"/>
    </location>
</feature>
<evidence type="ECO:0000256" key="10">
    <source>
        <dbReference type="SAM" id="Phobius"/>
    </source>
</evidence>
<feature type="region of interest" description="Disordered" evidence="9">
    <location>
        <begin position="325"/>
        <end position="344"/>
    </location>
</feature>
<dbReference type="GO" id="GO:0005886">
    <property type="term" value="C:plasma membrane"/>
    <property type="evidence" value="ECO:0007669"/>
    <property type="project" value="TreeGrafter"/>
</dbReference>
<organism evidence="13 14">
    <name type="scientific">Longimonas halophila</name>
    <dbReference type="NCBI Taxonomy" id="1469170"/>
    <lineage>
        <taxon>Bacteria</taxon>
        <taxon>Pseudomonadati</taxon>
        <taxon>Rhodothermota</taxon>
        <taxon>Rhodothermia</taxon>
        <taxon>Rhodothermales</taxon>
        <taxon>Salisaetaceae</taxon>
        <taxon>Longimonas</taxon>
    </lineage>
</organism>
<dbReference type="PANTHER" id="PTHR11562">
    <property type="entry name" value="CATION EFFLUX PROTEIN/ ZINC TRANSPORTER"/>
    <property type="match status" value="1"/>
</dbReference>
<feature type="domain" description="Cation efflux protein cytoplasmic" evidence="12">
    <location>
        <begin position="241"/>
        <end position="317"/>
    </location>
</feature>
<keyword evidence="3" id="KW-0813">Transport</keyword>
<comment type="subcellular location">
    <subcellularLocation>
        <location evidence="1">Membrane</location>
        <topology evidence="1">Multi-pass membrane protein</topology>
    </subcellularLocation>
</comment>
<protein>
    <submittedName>
        <fullName evidence="13">Cation transporter</fullName>
    </submittedName>
</protein>
<feature type="transmembrane region" description="Helical" evidence="10">
    <location>
        <begin position="46"/>
        <end position="72"/>
    </location>
</feature>
<dbReference type="Proteomes" id="UP000221024">
    <property type="component" value="Unassembled WGS sequence"/>
</dbReference>
<dbReference type="NCBIfam" id="TIGR01297">
    <property type="entry name" value="CDF"/>
    <property type="match status" value="1"/>
</dbReference>
<sequence length="344" mass="36870">MDAIMPDSAPLSSPKHSASASQEDAHDHGNHGHSHRPDADVGTTRLVLAIVFNALITAAEFVAGFVAGSLALMADAAHNLSDTASMGTSLVARKIATRAADARRTFGYERAELIGAFINLLTLVLIALYLLVEAGQRYFAPTSIDGTLMIWVGAATLVGNVATAFVLHKPAQDSLNIKSAFVHIVADALGSVAVVAGGVLIQQYGWTFVDPLLTALIAGYILVHSYGMLRETISILMESAPRGFDIDALIETTERITGVRNMHHVHVWRLDEHRVALEAHVDVEGIRELDELDRLKQRIKTLLHDQFAIDHATLELEHGRCTDADALPTGPAQGCTLSASGSPE</sequence>
<dbReference type="SUPFAM" id="SSF161111">
    <property type="entry name" value="Cation efflux protein transmembrane domain-like"/>
    <property type="match status" value="1"/>
</dbReference>
<feature type="transmembrane region" description="Helical" evidence="10">
    <location>
        <begin position="113"/>
        <end position="132"/>
    </location>
</feature>
<keyword evidence="4 10" id="KW-0812">Transmembrane</keyword>
<dbReference type="InterPro" id="IPR002524">
    <property type="entry name" value="Cation_efflux"/>
</dbReference>
<feature type="region of interest" description="Disordered" evidence="9">
    <location>
        <begin position="1"/>
        <end position="38"/>
    </location>
</feature>
<comment type="caution">
    <text evidence="13">The sequence shown here is derived from an EMBL/GenBank/DDBJ whole genome shotgun (WGS) entry which is preliminary data.</text>
</comment>
<evidence type="ECO:0000256" key="7">
    <source>
        <dbReference type="ARBA" id="ARBA00023065"/>
    </source>
</evidence>
<keyword evidence="5" id="KW-0862">Zinc</keyword>
<evidence type="ECO:0000259" key="11">
    <source>
        <dbReference type="Pfam" id="PF01545"/>
    </source>
</evidence>
<dbReference type="InterPro" id="IPR027470">
    <property type="entry name" value="Cation_efflux_CTD"/>
</dbReference>
<feature type="transmembrane region" description="Helical" evidence="10">
    <location>
        <begin position="148"/>
        <end position="168"/>
    </location>
</feature>
<feature type="compositionally biased region" description="Polar residues" evidence="9">
    <location>
        <begin position="10"/>
        <end position="22"/>
    </location>
</feature>
<dbReference type="PANTHER" id="PTHR11562:SF17">
    <property type="entry name" value="RE54080P-RELATED"/>
    <property type="match status" value="1"/>
</dbReference>
<keyword evidence="14" id="KW-1185">Reference proteome</keyword>
<dbReference type="GO" id="GO:0005385">
    <property type="term" value="F:zinc ion transmembrane transporter activity"/>
    <property type="evidence" value="ECO:0007669"/>
    <property type="project" value="TreeGrafter"/>
</dbReference>